<evidence type="ECO:0000313" key="7">
    <source>
        <dbReference type="Proteomes" id="UP001159257"/>
    </source>
</evidence>
<feature type="transmembrane region" description="Helical" evidence="5">
    <location>
        <begin position="198"/>
        <end position="220"/>
    </location>
</feature>
<protein>
    <submittedName>
        <fullName evidence="6">Bile acid:Na+ symporter, BASS family</fullName>
    </submittedName>
</protein>
<gene>
    <name evidence="6" type="ORF">SAMN04487964_10179</name>
</gene>
<feature type="transmembrane region" description="Helical" evidence="5">
    <location>
        <begin position="68"/>
        <end position="88"/>
    </location>
</feature>
<dbReference type="Gene3D" id="1.20.1530.20">
    <property type="match status" value="1"/>
</dbReference>
<organism evidence="6 7">
    <name type="scientific">Marinobacterium sediminicola</name>
    <dbReference type="NCBI Taxonomy" id="518898"/>
    <lineage>
        <taxon>Bacteria</taxon>
        <taxon>Pseudomonadati</taxon>
        <taxon>Pseudomonadota</taxon>
        <taxon>Gammaproteobacteria</taxon>
        <taxon>Oceanospirillales</taxon>
        <taxon>Oceanospirillaceae</taxon>
        <taxon>Marinobacterium</taxon>
    </lineage>
</organism>
<feature type="transmembrane region" description="Helical" evidence="5">
    <location>
        <begin position="6"/>
        <end position="27"/>
    </location>
</feature>
<keyword evidence="7" id="KW-1185">Reference proteome</keyword>
<evidence type="ECO:0000256" key="5">
    <source>
        <dbReference type="SAM" id="Phobius"/>
    </source>
</evidence>
<dbReference type="InterPro" id="IPR002657">
    <property type="entry name" value="BilAc:Na_symport/Acr3"/>
</dbReference>
<dbReference type="Pfam" id="PF01758">
    <property type="entry name" value="SBF"/>
    <property type="match status" value="1"/>
</dbReference>
<dbReference type="Proteomes" id="UP001159257">
    <property type="component" value="Unassembled WGS sequence"/>
</dbReference>
<proteinExistence type="predicted"/>
<dbReference type="RefSeq" id="WP_239042147.1">
    <property type="nucleotide sequence ID" value="NZ_BAAAEY010000002.1"/>
</dbReference>
<feature type="transmembrane region" description="Helical" evidence="5">
    <location>
        <begin position="100"/>
        <end position="125"/>
    </location>
</feature>
<dbReference type="InterPro" id="IPR004710">
    <property type="entry name" value="Bilac:Na_transpt"/>
</dbReference>
<feature type="transmembrane region" description="Helical" evidence="5">
    <location>
        <begin position="137"/>
        <end position="160"/>
    </location>
</feature>
<reference evidence="6 7" key="1">
    <citation type="submission" date="2017-05" db="EMBL/GenBank/DDBJ databases">
        <authorList>
            <person name="Varghese N."/>
            <person name="Submissions S."/>
        </authorList>
    </citation>
    <scope>NUCLEOTIDE SEQUENCE [LARGE SCALE GENOMIC DNA]</scope>
    <source>
        <strain evidence="6 7">CGMCC 1.7287</strain>
    </source>
</reference>
<keyword evidence="2 5" id="KW-0812">Transmembrane</keyword>
<accession>A0ABY1RVQ6</accession>
<dbReference type="PANTHER" id="PTHR10361">
    <property type="entry name" value="SODIUM-BILE ACID COTRANSPORTER"/>
    <property type="match status" value="1"/>
</dbReference>
<sequence>MQSSYLTQLILPLALFSIMLGVGMTLNRSDFIRLWRMPGAVLLGVVGQLILLPLLGGLVLWMANLPPLLTVGLMILTFAPGGATSNMLTLLARGDTALSITLTAVTSLITPFTLPLLTVLTLHFYGLSDELPDFPVVITILKFMLVTLLPVGLGLLVASWKPDWCGRLLKPVKVCSLVFMIGIVTAIVRANWDRLPELIVQVGPVALLLAVVAIVAGYLLARLAGMPDERRVTLAIEVGIQNAGTALLVTGGLLQSAEMSASALIYGVMMQLPALLILGWRNRDLVIQPVRVRDS</sequence>
<feature type="transmembrane region" description="Helical" evidence="5">
    <location>
        <begin position="172"/>
        <end position="192"/>
    </location>
</feature>
<evidence type="ECO:0000313" key="6">
    <source>
        <dbReference type="EMBL" id="SMR68985.1"/>
    </source>
</evidence>
<feature type="transmembrane region" description="Helical" evidence="5">
    <location>
        <begin position="260"/>
        <end position="280"/>
    </location>
</feature>
<dbReference type="EMBL" id="FXWV01000001">
    <property type="protein sequence ID" value="SMR68985.1"/>
    <property type="molecule type" value="Genomic_DNA"/>
</dbReference>
<dbReference type="InterPro" id="IPR038770">
    <property type="entry name" value="Na+/solute_symporter_sf"/>
</dbReference>
<name>A0ABY1RVQ6_9GAMM</name>
<keyword evidence="4 5" id="KW-0472">Membrane</keyword>
<evidence type="ECO:0000256" key="4">
    <source>
        <dbReference type="ARBA" id="ARBA00023136"/>
    </source>
</evidence>
<feature type="transmembrane region" description="Helical" evidence="5">
    <location>
        <begin position="39"/>
        <end position="62"/>
    </location>
</feature>
<dbReference type="PANTHER" id="PTHR10361:SF24">
    <property type="entry name" value="P3 PROTEIN"/>
    <property type="match status" value="1"/>
</dbReference>
<keyword evidence="3 5" id="KW-1133">Transmembrane helix</keyword>
<evidence type="ECO:0000256" key="1">
    <source>
        <dbReference type="ARBA" id="ARBA00004141"/>
    </source>
</evidence>
<comment type="caution">
    <text evidence="6">The sequence shown here is derived from an EMBL/GenBank/DDBJ whole genome shotgun (WGS) entry which is preliminary data.</text>
</comment>
<feature type="transmembrane region" description="Helical" evidence="5">
    <location>
        <begin position="232"/>
        <end position="254"/>
    </location>
</feature>
<evidence type="ECO:0000256" key="3">
    <source>
        <dbReference type="ARBA" id="ARBA00022989"/>
    </source>
</evidence>
<comment type="subcellular location">
    <subcellularLocation>
        <location evidence="1">Membrane</location>
        <topology evidence="1">Multi-pass membrane protein</topology>
    </subcellularLocation>
</comment>
<evidence type="ECO:0000256" key="2">
    <source>
        <dbReference type="ARBA" id="ARBA00022692"/>
    </source>
</evidence>